<dbReference type="OrthoDB" id="5653025at2"/>
<evidence type="ECO:0000313" key="3">
    <source>
        <dbReference type="EMBL" id="STY18189.1"/>
    </source>
</evidence>
<evidence type="ECO:0000313" key="2">
    <source>
        <dbReference type="EMBL" id="KTD43310.1"/>
    </source>
</evidence>
<dbReference type="EMBL" id="UGOW01000001">
    <property type="protein sequence ID" value="STY18189.1"/>
    <property type="molecule type" value="Genomic_DNA"/>
</dbReference>
<dbReference type="AlphaFoldDB" id="A0A378KVI2"/>
<evidence type="ECO:0000256" key="1">
    <source>
        <dbReference type="SAM" id="MobiDB-lite"/>
    </source>
</evidence>
<reference evidence="2 4" key="1">
    <citation type="submission" date="2015-11" db="EMBL/GenBank/DDBJ databases">
        <title>Genomic analysis of 38 Legionella species identifies large and diverse effector repertoires.</title>
        <authorList>
            <person name="Burstein D."/>
            <person name="Amaro F."/>
            <person name="Zusman T."/>
            <person name="Lifshitz Z."/>
            <person name="Cohen O."/>
            <person name="Gilbert J.A."/>
            <person name="Pupko T."/>
            <person name="Shuman H.A."/>
            <person name="Segal G."/>
        </authorList>
    </citation>
    <scope>NUCLEOTIDE SEQUENCE [LARGE SCALE GENOMIC DNA]</scope>
    <source>
        <strain evidence="2 4">ATCC 49507</strain>
    </source>
</reference>
<evidence type="ECO:0000313" key="4">
    <source>
        <dbReference type="Proteomes" id="UP000054639"/>
    </source>
</evidence>
<feature type="compositionally biased region" description="Low complexity" evidence="1">
    <location>
        <begin position="326"/>
        <end position="339"/>
    </location>
</feature>
<name>A0A378KVI2_9GAMM</name>
<organism evidence="3 5">
    <name type="scientific">Legionella quateirensis</name>
    <dbReference type="NCBI Taxonomy" id="45072"/>
    <lineage>
        <taxon>Bacteria</taxon>
        <taxon>Pseudomonadati</taxon>
        <taxon>Pseudomonadota</taxon>
        <taxon>Gammaproteobacteria</taxon>
        <taxon>Legionellales</taxon>
        <taxon>Legionellaceae</taxon>
        <taxon>Legionella</taxon>
    </lineage>
</organism>
<dbReference type="Proteomes" id="UP000054639">
    <property type="component" value="Unassembled WGS sequence"/>
</dbReference>
<dbReference type="Proteomes" id="UP000254230">
    <property type="component" value="Unassembled WGS sequence"/>
</dbReference>
<evidence type="ECO:0000313" key="5">
    <source>
        <dbReference type="Proteomes" id="UP000254230"/>
    </source>
</evidence>
<sequence>MIYEIYSFDFDGCLANLLYLSSKKKDIIRANQGLLALIKTSSNPKIILVGSNRQGFLDDFTNAADNKRGSCFPAIKLICQELNTHEAPATLDEFLLSDIYNDLPDGASFKEALKYIEKNNKDYKVDKVKRPDLFPNWIHDESKLTVIYAQMHKMAKDHPHDDLQFNFIDDREDILNNLYEYFEKYPELIPHNVTLNLKRYMGPVDKNENPIDPLVMEYAPIKGTRPEADQDYRQTVKMMAAVTIEQMNAHDYYLCATKAKSPIKSYEEAKKYNYNISVIKAASYYKPGMMPINPPEFTTPKKSRFAIFGKSFFSSKNILTEVNSSYSSSNPSFSIPGSSTDSTPKPGFSYASSSSSSSNIDDDSDPVYVPKNSANLELTLDPIPEHPIEEIKDETHEPGHQFFNAEQHETDTVKVPRAIGLHRLFAPIEDETQEIILSEPNMETVISIPASSN</sequence>
<feature type="region of interest" description="Disordered" evidence="1">
    <location>
        <begin position="326"/>
        <end position="368"/>
    </location>
</feature>
<accession>A0A378KVI2</accession>
<keyword evidence="4" id="KW-1185">Reference proteome</keyword>
<protein>
    <submittedName>
        <fullName evidence="2">Dot/Icm T4SS effector</fullName>
    </submittedName>
    <submittedName>
        <fullName evidence="3">Dot/Icm secretion system substrate</fullName>
    </submittedName>
</protein>
<dbReference type="EMBL" id="LNYR01000048">
    <property type="protein sequence ID" value="KTD43310.1"/>
    <property type="molecule type" value="Genomic_DNA"/>
</dbReference>
<dbReference type="RefSeq" id="WP_058475329.1">
    <property type="nucleotide sequence ID" value="NZ_CAAAIL010000010.1"/>
</dbReference>
<gene>
    <name evidence="2" type="ORF">Lqua_3211</name>
    <name evidence="3" type="ORF">NCTC12376_02006</name>
</gene>
<reference evidence="3 5" key="2">
    <citation type="submission" date="2018-06" db="EMBL/GenBank/DDBJ databases">
        <authorList>
            <consortium name="Pathogen Informatics"/>
            <person name="Doyle S."/>
        </authorList>
    </citation>
    <scope>NUCLEOTIDE SEQUENCE [LARGE SCALE GENOMIC DNA]</scope>
    <source>
        <strain evidence="3 5">NCTC12376</strain>
    </source>
</reference>
<proteinExistence type="predicted"/>